<keyword evidence="2" id="KW-1185">Reference proteome</keyword>
<dbReference type="Proteomes" id="UP000290637">
    <property type="component" value="Chromosome"/>
</dbReference>
<gene>
    <name evidence="1" type="ORF">EWM63_00875</name>
</gene>
<name>A0A4P6KUG6_9BURK</name>
<dbReference type="EMBL" id="CP035913">
    <property type="protein sequence ID" value="QBE61728.1"/>
    <property type="molecule type" value="Genomic_DNA"/>
</dbReference>
<evidence type="ECO:0000313" key="1">
    <source>
        <dbReference type="EMBL" id="QBE61728.1"/>
    </source>
</evidence>
<protein>
    <submittedName>
        <fullName evidence="1">Uncharacterized protein</fullName>
    </submittedName>
</protein>
<evidence type="ECO:0000313" key="2">
    <source>
        <dbReference type="Proteomes" id="UP000290637"/>
    </source>
</evidence>
<dbReference type="RefSeq" id="WP_130184865.1">
    <property type="nucleotide sequence ID" value="NZ_CP035913.1"/>
</dbReference>
<dbReference type="AlphaFoldDB" id="A0A4P6KUG6"/>
<reference evidence="1 2" key="1">
    <citation type="submission" date="2019-02" db="EMBL/GenBank/DDBJ databases">
        <title>Draft Genome Sequences of Six Type Strains of the Genus Massilia.</title>
        <authorList>
            <person name="Miess H."/>
            <person name="Frediansyhah A."/>
            <person name="Gross H."/>
        </authorList>
    </citation>
    <scope>NUCLEOTIDE SEQUENCE [LARGE SCALE GENOMIC DNA]</scope>
    <source>
        <strain evidence="1 2">DSM 17473</strain>
    </source>
</reference>
<dbReference type="OrthoDB" id="8482194at2"/>
<accession>A0A4P6KUG6</accession>
<organism evidence="1 2">
    <name type="scientific">Pseudoduganella lutea</name>
    <dbReference type="NCBI Taxonomy" id="321985"/>
    <lineage>
        <taxon>Bacteria</taxon>
        <taxon>Pseudomonadati</taxon>
        <taxon>Pseudomonadota</taxon>
        <taxon>Betaproteobacteria</taxon>
        <taxon>Burkholderiales</taxon>
        <taxon>Oxalobacteraceae</taxon>
        <taxon>Telluria group</taxon>
        <taxon>Pseudoduganella</taxon>
    </lineage>
</organism>
<proteinExistence type="predicted"/>
<sequence>MIAYRSSAVTQHGAHSINQSRRSSLMTGARWLAASAWLLSPLTIGPALAQTPKQRDWRYCHKCHAMFFNGYPAKGVCKAGGAHEAAGFNFVLPHGVPETATAQSNWRYCGKCQALFFNGFPGKGVCAADGGPHVAAGYTFTLPHSAAETPVAQASWRFCHKCMLMFYDGFPDKGKCNAGGGHAAAGLVFVLAHATNYRQKLQALAQQPARMQEMLQIMWDGRGKALLTEHIDKAIRNRGLADGVNIKDPHVNLGSITSTVRQLAPDRYAVGLAAPGNNIKFDLTTPTVFGSYGDPSFRVGFKMLVNLEIAYQQGGSPPVVVTVVDARVHDSTIHGANAVGTIAETAGDFITKGGFSRSVTEAINANGDFKPDLSKAITAAMNKVNA</sequence>
<dbReference type="KEGG" id="plue:EWM63_00875"/>